<sequence length="73" mass="8445">MCILVDVLDRLFEDKRKEVERKTVCEGLRVIKLPCHYGEEGRTNEGREARKDERGKEGLEARKKSVGGERREG</sequence>
<reference evidence="2" key="1">
    <citation type="submission" date="2023-11" db="EMBL/GenBank/DDBJ databases">
        <title>Genome assemblies of two species of porcelain crab, Petrolisthes cinctipes and Petrolisthes manimaculis (Anomura: Porcellanidae).</title>
        <authorList>
            <person name="Angst P."/>
        </authorList>
    </citation>
    <scope>NUCLEOTIDE SEQUENCE</scope>
    <source>
        <strain evidence="2">PB745_02</strain>
        <tissue evidence="2">Gill</tissue>
    </source>
</reference>
<comment type="caution">
    <text evidence="2">The sequence shown here is derived from an EMBL/GenBank/DDBJ whole genome shotgun (WGS) entry which is preliminary data.</text>
</comment>
<feature type="region of interest" description="Disordered" evidence="1">
    <location>
        <begin position="39"/>
        <end position="73"/>
    </location>
</feature>
<gene>
    <name evidence="2" type="ORF">Pmani_028081</name>
</gene>
<evidence type="ECO:0000256" key="1">
    <source>
        <dbReference type="SAM" id="MobiDB-lite"/>
    </source>
</evidence>
<dbReference type="Proteomes" id="UP001292094">
    <property type="component" value="Unassembled WGS sequence"/>
</dbReference>
<name>A0AAE1TYC5_9EUCA</name>
<protein>
    <submittedName>
        <fullName evidence="2">Uncharacterized protein</fullName>
    </submittedName>
</protein>
<organism evidence="2 3">
    <name type="scientific">Petrolisthes manimaculis</name>
    <dbReference type="NCBI Taxonomy" id="1843537"/>
    <lineage>
        <taxon>Eukaryota</taxon>
        <taxon>Metazoa</taxon>
        <taxon>Ecdysozoa</taxon>
        <taxon>Arthropoda</taxon>
        <taxon>Crustacea</taxon>
        <taxon>Multicrustacea</taxon>
        <taxon>Malacostraca</taxon>
        <taxon>Eumalacostraca</taxon>
        <taxon>Eucarida</taxon>
        <taxon>Decapoda</taxon>
        <taxon>Pleocyemata</taxon>
        <taxon>Anomura</taxon>
        <taxon>Galatheoidea</taxon>
        <taxon>Porcellanidae</taxon>
        <taxon>Petrolisthes</taxon>
    </lineage>
</organism>
<dbReference type="AlphaFoldDB" id="A0AAE1TYC5"/>
<dbReference type="EMBL" id="JAWZYT010003194">
    <property type="protein sequence ID" value="KAK4299659.1"/>
    <property type="molecule type" value="Genomic_DNA"/>
</dbReference>
<evidence type="ECO:0000313" key="2">
    <source>
        <dbReference type="EMBL" id="KAK4299659.1"/>
    </source>
</evidence>
<evidence type="ECO:0000313" key="3">
    <source>
        <dbReference type="Proteomes" id="UP001292094"/>
    </source>
</evidence>
<accession>A0AAE1TYC5</accession>
<proteinExistence type="predicted"/>
<keyword evidence="3" id="KW-1185">Reference proteome</keyword>